<name>A0A0E0NPY9_ORYRU</name>
<dbReference type="EnsemblPlants" id="ORUFI03G04150.1">
    <property type="protein sequence ID" value="ORUFI03G04150.1"/>
    <property type="gene ID" value="ORUFI03G04150"/>
</dbReference>
<evidence type="ECO:0000313" key="2">
    <source>
        <dbReference type="EnsemblPlants" id="ORUFI03G04150.1"/>
    </source>
</evidence>
<organism evidence="2 3">
    <name type="scientific">Oryza rufipogon</name>
    <name type="common">Brownbeard rice</name>
    <name type="synonym">Asian wild rice</name>
    <dbReference type="NCBI Taxonomy" id="4529"/>
    <lineage>
        <taxon>Eukaryota</taxon>
        <taxon>Viridiplantae</taxon>
        <taxon>Streptophyta</taxon>
        <taxon>Embryophyta</taxon>
        <taxon>Tracheophyta</taxon>
        <taxon>Spermatophyta</taxon>
        <taxon>Magnoliopsida</taxon>
        <taxon>Liliopsida</taxon>
        <taxon>Poales</taxon>
        <taxon>Poaceae</taxon>
        <taxon>BOP clade</taxon>
        <taxon>Oryzoideae</taxon>
        <taxon>Oryzeae</taxon>
        <taxon>Oryzinae</taxon>
        <taxon>Oryza</taxon>
    </lineage>
</organism>
<dbReference type="HOGENOM" id="CLU_1771112_0_0_1"/>
<feature type="region of interest" description="Disordered" evidence="1">
    <location>
        <begin position="115"/>
        <end position="147"/>
    </location>
</feature>
<sequence>MGRCSNGFRPHHWEGIFARSDTACGLIYRVGQLLTMESFDGECCCVPTKRDKNQAIVVQVPINRQVVFFFPYPMEGIGAVAASKKDQKSACSSTWMHWIIQLHKLSPVGLVDYTRNRRPDGENQSANSPLLHHEHEASHDPVADSFA</sequence>
<evidence type="ECO:0000256" key="1">
    <source>
        <dbReference type="SAM" id="MobiDB-lite"/>
    </source>
</evidence>
<accession>A0A0E0NPY9</accession>
<protein>
    <submittedName>
        <fullName evidence="2">Uncharacterized protein</fullName>
    </submittedName>
</protein>
<reference evidence="3" key="1">
    <citation type="submission" date="2013-06" db="EMBL/GenBank/DDBJ databases">
        <authorList>
            <person name="Zhao Q."/>
        </authorList>
    </citation>
    <scope>NUCLEOTIDE SEQUENCE</scope>
    <source>
        <strain evidence="3">cv. W1943</strain>
    </source>
</reference>
<dbReference type="Gramene" id="ORUFI03G04150.1">
    <property type="protein sequence ID" value="ORUFI03G04150.1"/>
    <property type="gene ID" value="ORUFI03G04150"/>
</dbReference>
<dbReference type="Proteomes" id="UP000008022">
    <property type="component" value="Unassembled WGS sequence"/>
</dbReference>
<evidence type="ECO:0000313" key="3">
    <source>
        <dbReference type="Proteomes" id="UP000008022"/>
    </source>
</evidence>
<dbReference type="OMA" id="ACSSTWM"/>
<dbReference type="AlphaFoldDB" id="A0A0E0NPY9"/>
<reference evidence="2" key="2">
    <citation type="submission" date="2015-06" db="UniProtKB">
        <authorList>
            <consortium name="EnsemblPlants"/>
        </authorList>
    </citation>
    <scope>IDENTIFICATION</scope>
</reference>
<feature type="compositionally biased region" description="Basic and acidic residues" evidence="1">
    <location>
        <begin position="131"/>
        <end position="147"/>
    </location>
</feature>
<keyword evidence="3" id="KW-1185">Reference proteome</keyword>
<proteinExistence type="predicted"/>